<evidence type="ECO:0000313" key="3">
    <source>
        <dbReference type="EMBL" id="GBB85226.1"/>
    </source>
</evidence>
<protein>
    <submittedName>
        <fullName evidence="3">Uncharacterized protein</fullName>
    </submittedName>
</protein>
<keyword evidence="2" id="KW-1133">Transmembrane helix</keyword>
<evidence type="ECO:0000313" key="5">
    <source>
        <dbReference type="Proteomes" id="UP000247702"/>
    </source>
</evidence>
<reference evidence="3 5" key="1">
    <citation type="submission" date="2017-11" db="EMBL/GenBank/DDBJ databases">
        <title>The genome of Rhizophagus clarus HR1 reveals common genetic basis of auxotrophy among arbuscular mycorrhizal fungi.</title>
        <authorList>
            <person name="Kobayashi Y."/>
        </authorList>
    </citation>
    <scope>NUCLEOTIDE SEQUENCE [LARGE SCALE GENOMIC DNA]</scope>
    <source>
        <strain evidence="3 5">HR1</strain>
    </source>
</reference>
<evidence type="ECO:0000313" key="4">
    <source>
        <dbReference type="EMBL" id="GES79560.1"/>
    </source>
</evidence>
<feature type="transmembrane region" description="Helical" evidence="2">
    <location>
        <begin position="251"/>
        <end position="269"/>
    </location>
</feature>
<dbReference type="EMBL" id="BLAL01000044">
    <property type="protein sequence ID" value="GES79560.1"/>
    <property type="molecule type" value="Genomic_DNA"/>
</dbReference>
<proteinExistence type="predicted"/>
<comment type="caution">
    <text evidence="3">The sequence shown here is derived from an EMBL/GenBank/DDBJ whole genome shotgun (WGS) entry which is preliminary data.</text>
</comment>
<reference evidence="4" key="2">
    <citation type="submission" date="2019-10" db="EMBL/GenBank/DDBJ databases">
        <title>Conservation and host-specific expression of non-tandemly repeated heterogenous ribosome RNA gene in arbuscular mycorrhizal fungi.</title>
        <authorList>
            <person name="Maeda T."/>
            <person name="Kobayashi Y."/>
            <person name="Nakagawa T."/>
            <person name="Ezawa T."/>
            <person name="Yamaguchi K."/>
            <person name="Bino T."/>
            <person name="Nishimoto Y."/>
            <person name="Shigenobu S."/>
            <person name="Kawaguchi M."/>
        </authorList>
    </citation>
    <scope>NUCLEOTIDE SEQUENCE</scope>
    <source>
        <strain evidence="4">HR1</strain>
    </source>
</reference>
<name>A0A2Z6QY68_9GLOM</name>
<feature type="transmembrane region" description="Helical" evidence="2">
    <location>
        <begin position="143"/>
        <end position="160"/>
    </location>
</feature>
<keyword evidence="2" id="KW-0812">Transmembrane</keyword>
<dbReference type="AlphaFoldDB" id="A0A2Z6QY68"/>
<evidence type="ECO:0000256" key="1">
    <source>
        <dbReference type="SAM" id="Coils"/>
    </source>
</evidence>
<evidence type="ECO:0000256" key="2">
    <source>
        <dbReference type="SAM" id="Phobius"/>
    </source>
</evidence>
<gene>
    <name evidence="4" type="ORF">RCL2_000686000</name>
    <name evidence="3" type="ORF">RclHR1_01180003</name>
</gene>
<dbReference type="OrthoDB" id="2359113at2759"/>
<dbReference type="Proteomes" id="UP000615446">
    <property type="component" value="Unassembled WGS sequence"/>
</dbReference>
<feature type="transmembrane region" description="Helical" evidence="2">
    <location>
        <begin position="275"/>
        <end position="296"/>
    </location>
</feature>
<feature type="coiled-coil region" evidence="1">
    <location>
        <begin position="221"/>
        <end position="248"/>
    </location>
</feature>
<dbReference type="Proteomes" id="UP000247702">
    <property type="component" value="Unassembled WGS sequence"/>
</dbReference>
<accession>A0A2Z6QY68</accession>
<organism evidence="3 5">
    <name type="scientific">Rhizophagus clarus</name>
    <dbReference type="NCBI Taxonomy" id="94130"/>
    <lineage>
        <taxon>Eukaryota</taxon>
        <taxon>Fungi</taxon>
        <taxon>Fungi incertae sedis</taxon>
        <taxon>Mucoromycota</taxon>
        <taxon>Glomeromycotina</taxon>
        <taxon>Glomeromycetes</taxon>
        <taxon>Glomerales</taxon>
        <taxon>Glomeraceae</taxon>
        <taxon>Rhizophagus</taxon>
    </lineage>
</organism>
<keyword evidence="1" id="KW-0175">Coiled coil</keyword>
<sequence length="364" mass="42007">MDIFLLFDGKFHVIKGVEQLYSHPLHKSFAKILERIDLSSSRKHQTNETKQVAKSFIVILNDMLKCLAKGAGKLPLFVLDTLETIFGMNCLNFDLETGGVYLFGARNQDNANENWVNRIGEMLNKLIEYKQTITRGITKIPEYWPIAVFLLAFTCGLYFLEKNHTREVHSFLTDDQKNKFETYLGRLHEILDNICQNLEKNKLNSFSDNIEVLQGLLEEFATFLKNLNNSLEKQMEELHDKKEKEEIKTGFYIIASIISIVSMFISWMFGKKIGVFFGGVAAGFGGSFAVHSALNVKRFQKIVEKLQLIQKLGNNSKNLLTNIQDYNFELKSPEFMIILSQFQTFRGTVEDLQQHFQRLDKPFE</sequence>
<keyword evidence="5" id="KW-1185">Reference proteome</keyword>
<keyword evidence="2" id="KW-0472">Membrane</keyword>
<dbReference type="EMBL" id="BEXD01000202">
    <property type="protein sequence ID" value="GBB85226.1"/>
    <property type="molecule type" value="Genomic_DNA"/>
</dbReference>